<reference evidence="2" key="1">
    <citation type="submission" date="2020-05" db="EMBL/GenBank/DDBJ databases">
        <authorList>
            <person name="Chiriac C."/>
            <person name="Salcher M."/>
            <person name="Ghai R."/>
            <person name="Kavagutti S V."/>
        </authorList>
    </citation>
    <scope>NUCLEOTIDE SEQUENCE</scope>
</reference>
<dbReference type="GO" id="GO:0003824">
    <property type="term" value="F:catalytic activity"/>
    <property type="evidence" value="ECO:0007669"/>
    <property type="project" value="InterPro"/>
</dbReference>
<dbReference type="PANTHER" id="PTHR42964">
    <property type="entry name" value="ENOYL-COA HYDRATASE"/>
    <property type="match status" value="1"/>
</dbReference>
<dbReference type="Gene3D" id="3.90.226.10">
    <property type="entry name" value="2-enoyl-CoA Hydratase, Chain A, domain 1"/>
    <property type="match status" value="1"/>
</dbReference>
<evidence type="ECO:0000313" key="5">
    <source>
        <dbReference type="EMBL" id="CAB4685416.1"/>
    </source>
</evidence>
<dbReference type="InterPro" id="IPR029045">
    <property type="entry name" value="ClpP/crotonase-like_dom_sf"/>
</dbReference>
<dbReference type="PROSITE" id="PS00166">
    <property type="entry name" value="ENOYL_COA_HYDRATASE"/>
    <property type="match status" value="1"/>
</dbReference>
<evidence type="ECO:0000313" key="2">
    <source>
        <dbReference type="EMBL" id="CAB4551244.1"/>
    </source>
</evidence>
<dbReference type="SUPFAM" id="SSF52096">
    <property type="entry name" value="ClpP/crotonase"/>
    <property type="match status" value="1"/>
</dbReference>
<dbReference type="CDD" id="cd06558">
    <property type="entry name" value="crotonase-like"/>
    <property type="match status" value="1"/>
</dbReference>
<proteinExistence type="inferred from homology"/>
<gene>
    <name evidence="2" type="ORF">UFOPK1495_00885</name>
    <name evidence="3" type="ORF">UFOPK1603_00312</name>
    <name evidence="4" type="ORF">UFOPK2143_00032</name>
    <name evidence="5" type="ORF">UFOPK2350_01288</name>
</gene>
<evidence type="ECO:0000313" key="4">
    <source>
        <dbReference type="EMBL" id="CAB4632923.1"/>
    </source>
</evidence>
<dbReference type="InterPro" id="IPR018376">
    <property type="entry name" value="Enoyl-CoA_hyd/isom_CS"/>
</dbReference>
<accession>A0A6J6CIZ0</accession>
<dbReference type="EMBL" id="CAEZXE010000121">
    <property type="protein sequence ID" value="CAB4685416.1"/>
    <property type="molecule type" value="Genomic_DNA"/>
</dbReference>
<name>A0A6J6CIZ0_9ZZZZ</name>
<organism evidence="2">
    <name type="scientific">freshwater metagenome</name>
    <dbReference type="NCBI Taxonomy" id="449393"/>
    <lineage>
        <taxon>unclassified sequences</taxon>
        <taxon>metagenomes</taxon>
        <taxon>ecological metagenomes</taxon>
    </lineage>
</organism>
<dbReference type="AlphaFoldDB" id="A0A6J6CIZ0"/>
<dbReference type="EMBL" id="CAEZVV010000001">
    <property type="protein sequence ID" value="CAB4632923.1"/>
    <property type="molecule type" value="Genomic_DNA"/>
</dbReference>
<dbReference type="Pfam" id="PF00378">
    <property type="entry name" value="ECH_1"/>
    <property type="match status" value="1"/>
</dbReference>
<comment type="similarity">
    <text evidence="1">Belongs to the enoyl-CoA hydratase/isomerase family.</text>
</comment>
<sequence>MVASVVPPEFGSAFIISEVRGRTLHLRIDRIERRNAFTQDMYRALKRAAIWADGQPELDSVCLTGTDKWFAAGGDMAGKSEDPEGLANEWDATDNFPFRHIERCRKIWVARINGLCHAGGLDLALHCDVVIASADARFRIPELLRGIPDPFMSARIAEAIGIAKARYLFFTAAEISATEADQMGLIGKVVPHDELEAQTEWVLEQISLTGPEARAAIKRDLNARLPMSDTGLFHRTMMSPEMVEGMRAFVEKRPVDWPRG</sequence>
<dbReference type="InterPro" id="IPR051683">
    <property type="entry name" value="Enoyl-CoA_Hydratase/Isomerase"/>
</dbReference>
<evidence type="ECO:0000313" key="3">
    <source>
        <dbReference type="EMBL" id="CAB4557703.1"/>
    </source>
</evidence>
<dbReference type="InterPro" id="IPR001753">
    <property type="entry name" value="Enoyl-CoA_hydra/iso"/>
</dbReference>
<dbReference type="EMBL" id="CAEZTG010000017">
    <property type="protein sequence ID" value="CAB4557703.1"/>
    <property type="molecule type" value="Genomic_DNA"/>
</dbReference>
<evidence type="ECO:0000256" key="1">
    <source>
        <dbReference type="ARBA" id="ARBA00005254"/>
    </source>
</evidence>
<protein>
    <submittedName>
        <fullName evidence="2">Unannotated protein</fullName>
    </submittedName>
</protein>
<dbReference type="PANTHER" id="PTHR42964:SF1">
    <property type="entry name" value="POLYKETIDE BIOSYNTHESIS ENOYL-COA HYDRATASE PKSH-RELATED"/>
    <property type="match status" value="1"/>
</dbReference>
<dbReference type="GO" id="GO:0008300">
    <property type="term" value="P:isoprenoid catabolic process"/>
    <property type="evidence" value="ECO:0007669"/>
    <property type="project" value="TreeGrafter"/>
</dbReference>
<dbReference type="EMBL" id="CAEZSU010000082">
    <property type="protein sequence ID" value="CAB4551244.1"/>
    <property type="molecule type" value="Genomic_DNA"/>
</dbReference>